<dbReference type="STRING" id="1121003.SAMN03080618_02580"/>
<evidence type="ECO:0000313" key="3">
    <source>
        <dbReference type="Proteomes" id="UP000242763"/>
    </source>
</evidence>
<feature type="transmembrane region" description="Helical" evidence="1">
    <location>
        <begin position="17"/>
        <end position="36"/>
    </location>
</feature>
<dbReference type="Proteomes" id="UP000242763">
    <property type="component" value="Unassembled WGS sequence"/>
</dbReference>
<keyword evidence="1" id="KW-1133">Transmembrane helix</keyword>
<keyword evidence="3" id="KW-1185">Reference proteome</keyword>
<dbReference type="Pfam" id="PF09898">
    <property type="entry name" value="DUF2125"/>
    <property type="match status" value="1"/>
</dbReference>
<dbReference type="AlphaFoldDB" id="A0A1I3Q8T7"/>
<dbReference type="RefSeq" id="WP_091522975.1">
    <property type="nucleotide sequence ID" value="NZ_FORF01000014.1"/>
</dbReference>
<evidence type="ECO:0000256" key="1">
    <source>
        <dbReference type="SAM" id="Phobius"/>
    </source>
</evidence>
<proteinExistence type="predicted"/>
<reference evidence="3" key="1">
    <citation type="submission" date="2016-10" db="EMBL/GenBank/DDBJ databases">
        <authorList>
            <person name="Varghese N."/>
            <person name="Submissions S."/>
        </authorList>
    </citation>
    <scope>NUCLEOTIDE SEQUENCE [LARGE SCALE GENOMIC DNA]</scope>
    <source>
        <strain evidence="3">DSM 21857</strain>
    </source>
</reference>
<protein>
    <recommendedName>
        <fullName evidence="4">DUF2125 domain-containing protein</fullName>
    </recommendedName>
</protein>
<evidence type="ECO:0000313" key="2">
    <source>
        <dbReference type="EMBL" id="SFJ30090.1"/>
    </source>
</evidence>
<keyword evidence="1" id="KW-0472">Membrane</keyword>
<name>A0A1I3Q8T7_9HYPH</name>
<accession>A0A1I3Q8T7</accession>
<evidence type="ECO:0008006" key="4">
    <source>
        <dbReference type="Google" id="ProtNLM"/>
    </source>
</evidence>
<sequence length="328" mass="35424">MASSDQRPANTSRRFKWLAAAIVGVILAYTGAWYYGAGVVLDRVNSSFAVLNRDGRRINCENTEVLGYPFRMGISCRTVLFEDARAGIGVRAHKFRTSSYVYTPNRSITEVEGPAILQFPGLNPLELTWNTLRATTRLASPLPERVSIESKGLSVRLDELGDVTPLLFKADLFEVHMRPQQDDLDVALRFGGLSFNDELVTLPSFSGLVDAQLMDGALLDLGGPGLRNRSGVLRDATVTIEGGSAGASLSGPFSIDDAGMIDAELQIVLRNPAQLSAVLAELFPDARQEIELGIAGVAAMGNTTSLPLRIKKGEVRLGFFVLGFIPPV</sequence>
<dbReference type="EMBL" id="FORF01000014">
    <property type="protein sequence ID" value="SFJ30090.1"/>
    <property type="molecule type" value="Genomic_DNA"/>
</dbReference>
<dbReference type="OrthoDB" id="7169664at2"/>
<organism evidence="2 3">
    <name type="scientific">Aquamicrobium aerolatum DSM 21857</name>
    <dbReference type="NCBI Taxonomy" id="1121003"/>
    <lineage>
        <taxon>Bacteria</taxon>
        <taxon>Pseudomonadati</taxon>
        <taxon>Pseudomonadota</taxon>
        <taxon>Alphaproteobacteria</taxon>
        <taxon>Hyphomicrobiales</taxon>
        <taxon>Phyllobacteriaceae</taxon>
        <taxon>Aerobium</taxon>
    </lineage>
</organism>
<keyword evidence="1" id="KW-0812">Transmembrane</keyword>
<gene>
    <name evidence="2" type="ORF">SAMN03080618_02580</name>
</gene>
<dbReference type="InterPro" id="IPR018666">
    <property type="entry name" value="DUF2125"/>
</dbReference>